<organism evidence="1 2">
    <name type="scientific">Brachionus calyciflorus</name>
    <dbReference type="NCBI Taxonomy" id="104777"/>
    <lineage>
        <taxon>Eukaryota</taxon>
        <taxon>Metazoa</taxon>
        <taxon>Spiralia</taxon>
        <taxon>Gnathifera</taxon>
        <taxon>Rotifera</taxon>
        <taxon>Eurotatoria</taxon>
        <taxon>Monogononta</taxon>
        <taxon>Pseudotrocha</taxon>
        <taxon>Ploima</taxon>
        <taxon>Brachionidae</taxon>
        <taxon>Brachionus</taxon>
    </lineage>
</organism>
<evidence type="ECO:0000313" key="1">
    <source>
        <dbReference type="EMBL" id="CAF1149197.1"/>
    </source>
</evidence>
<accession>A0A814SJX9</accession>
<evidence type="ECO:0000313" key="2">
    <source>
        <dbReference type="Proteomes" id="UP000663879"/>
    </source>
</evidence>
<proteinExistence type="predicted"/>
<name>A0A814SJX9_9BILA</name>
<comment type="caution">
    <text evidence="1">The sequence shown here is derived from an EMBL/GenBank/DDBJ whole genome shotgun (WGS) entry which is preliminary data.</text>
</comment>
<dbReference type="OrthoDB" id="10590452at2759"/>
<dbReference type="AlphaFoldDB" id="A0A814SJX9"/>
<keyword evidence="2" id="KW-1185">Reference proteome</keyword>
<sequence length="44" mass="4980">DLDKIKDKNNWPRGVGIGRYKKPYAERVSQQLAESSSNTSSQIN</sequence>
<gene>
    <name evidence="1" type="ORF">OXX778_LOCUS23219</name>
</gene>
<dbReference type="EMBL" id="CAJNOC010011608">
    <property type="protein sequence ID" value="CAF1149197.1"/>
    <property type="molecule type" value="Genomic_DNA"/>
</dbReference>
<feature type="non-terminal residue" evidence="1">
    <location>
        <position position="1"/>
    </location>
</feature>
<dbReference type="Proteomes" id="UP000663879">
    <property type="component" value="Unassembled WGS sequence"/>
</dbReference>
<protein>
    <submittedName>
        <fullName evidence="1">Uncharacterized protein</fullName>
    </submittedName>
</protein>
<reference evidence="1" key="1">
    <citation type="submission" date="2021-02" db="EMBL/GenBank/DDBJ databases">
        <authorList>
            <person name="Nowell W R."/>
        </authorList>
    </citation>
    <scope>NUCLEOTIDE SEQUENCE</scope>
    <source>
        <strain evidence="1">Ploen Becks lab</strain>
    </source>
</reference>